<gene>
    <name evidence="2" type="ORF">SAMN05421774_10397</name>
</gene>
<dbReference type="RefSeq" id="WP_076530444.1">
    <property type="nucleotide sequence ID" value="NZ_BMEH01000003.1"/>
</dbReference>
<feature type="chain" id="PRO_5009943591" description="Chalcone isomerase-like" evidence="1">
    <location>
        <begin position="21"/>
        <end position="174"/>
    </location>
</feature>
<dbReference type="EMBL" id="FTOT01000003">
    <property type="protein sequence ID" value="SIS92892.1"/>
    <property type="molecule type" value="Genomic_DNA"/>
</dbReference>
<feature type="signal peptide" evidence="1">
    <location>
        <begin position="1"/>
        <end position="20"/>
    </location>
</feature>
<keyword evidence="1" id="KW-0732">Signal</keyword>
<proteinExistence type="predicted"/>
<sequence>MVTRQICALLLALLLGPVLAGAGMAQTRIPDLSNPVAIGQAQLRVLGFLAYEGRLYTEGGARFDPEAPSALLLTYNRAFSARQLTRATETELRRIAPQASGLGQMLNLVSDCFRDVAQGDRYLAISPRPDELRLMLNGTETCRISYPEVGKRFLAIWLSDNSRFPRLSRQLRGL</sequence>
<evidence type="ECO:0008006" key="4">
    <source>
        <dbReference type="Google" id="ProtNLM"/>
    </source>
</evidence>
<dbReference type="Proteomes" id="UP000186141">
    <property type="component" value="Unassembled WGS sequence"/>
</dbReference>
<dbReference type="OrthoDB" id="8527419at2"/>
<dbReference type="STRING" id="1086013.SAMN05421774_10397"/>
<evidence type="ECO:0000313" key="3">
    <source>
        <dbReference type="Proteomes" id="UP000186141"/>
    </source>
</evidence>
<organism evidence="2 3">
    <name type="scientific">Gemmobacter megaterium</name>
    <dbReference type="NCBI Taxonomy" id="1086013"/>
    <lineage>
        <taxon>Bacteria</taxon>
        <taxon>Pseudomonadati</taxon>
        <taxon>Pseudomonadota</taxon>
        <taxon>Alphaproteobacteria</taxon>
        <taxon>Rhodobacterales</taxon>
        <taxon>Paracoccaceae</taxon>
        <taxon>Gemmobacter</taxon>
    </lineage>
</organism>
<evidence type="ECO:0000313" key="2">
    <source>
        <dbReference type="EMBL" id="SIS92892.1"/>
    </source>
</evidence>
<name>A0A1N7N3H2_9RHOB</name>
<reference evidence="2 3" key="1">
    <citation type="submission" date="2017-01" db="EMBL/GenBank/DDBJ databases">
        <authorList>
            <person name="Mah S.A."/>
            <person name="Swanson W.J."/>
            <person name="Moy G.W."/>
            <person name="Vacquier V.D."/>
        </authorList>
    </citation>
    <scope>NUCLEOTIDE SEQUENCE [LARGE SCALE GENOMIC DNA]</scope>
    <source>
        <strain evidence="2 3">DSM 26375</strain>
    </source>
</reference>
<protein>
    <recommendedName>
        <fullName evidence="4">Chalcone isomerase-like</fullName>
    </recommendedName>
</protein>
<keyword evidence="3" id="KW-1185">Reference proteome</keyword>
<accession>A0A1N7N3H2</accession>
<dbReference type="AlphaFoldDB" id="A0A1N7N3H2"/>
<evidence type="ECO:0000256" key="1">
    <source>
        <dbReference type="SAM" id="SignalP"/>
    </source>
</evidence>